<evidence type="ECO:0000313" key="2">
    <source>
        <dbReference type="Proteomes" id="UP000326757"/>
    </source>
</evidence>
<protein>
    <submittedName>
        <fullName evidence="1">Uncharacterized protein</fullName>
    </submittedName>
</protein>
<comment type="caution">
    <text evidence="1">The sequence shown here is derived from an EMBL/GenBank/DDBJ whole genome shotgun (WGS) entry which is preliminary data.</text>
</comment>
<keyword evidence="2" id="KW-1185">Reference proteome</keyword>
<sequence>MTVPPLINHRAEKAIAPTGSGQIGINPVESDLGDTDTYIGAIYGTDTQYIILANKTSTQWVGTNPSYFSVTTISPTNTSTVQVVVATATANGNRQHAGDISMILPEKLVESLRDSFTSASQTCNAVFTKSFRRNSYLSRREVADGVLTCLSKSAAKDTADDGLLDQFINPATWQDIEIGLSTEATAALKQKLASLETTQL</sequence>
<gene>
    <name evidence="1" type="ORF">EYC80_001383</name>
</gene>
<organism evidence="1 2">
    <name type="scientific">Monilinia laxa</name>
    <name type="common">Brown rot fungus</name>
    <name type="synonym">Sclerotinia laxa</name>
    <dbReference type="NCBI Taxonomy" id="61186"/>
    <lineage>
        <taxon>Eukaryota</taxon>
        <taxon>Fungi</taxon>
        <taxon>Dikarya</taxon>
        <taxon>Ascomycota</taxon>
        <taxon>Pezizomycotina</taxon>
        <taxon>Leotiomycetes</taxon>
        <taxon>Helotiales</taxon>
        <taxon>Sclerotiniaceae</taxon>
        <taxon>Monilinia</taxon>
    </lineage>
</organism>
<proteinExistence type="predicted"/>
<reference evidence="1 2" key="1">
    <citation type="submission" date="2019-06" db="EMBL/GenBank/DDBJ databases">
        <title>Genome Sequence of the Brown Rot Fungal Pathogen Monilinia laxa.</title>
        <authorList>
            <person name="De Miccolis Angelini R.M."/>
            <person name="Landi L."/>
            <person name="Abate D."/>
            <person name="Pollastro S."/>
            <person name="Romanazzi G."/>
            <person name="Faretra F."/>
        </authorList>
    </citation>
    <scope>NUCLEOTIDE SEQUENCE [LARGE SCALE GENOMIC DNA]</scope>
    <source>
        <strain evidence="1 2">Mlax316</strain>
    </source>
</reference>
<dbReference type="EMBL" id="VIGI01000006">
    <property type="protein sequence ID" value="KAB8299308.1"/>
    <property type="molecule type" value="Genomic_DNA"/>
</dbReference>
<accession>A0A5N6K936</accession>
<dbReference type="AlphaFoldDB" id="A0A5N6K936"/>
<dbReference type="OrthoDB" id="3528714at2759"/>
<evidence type="ECO:0000313" key="1">
    <source>
        <dbReference type="EMBL" id="KAB8299308.1"/>
    </source>
</evidence>
<dbReference type="Proteomes" id="UP000326757">
    <property type="component" value="Unassembled WGS sequence"/>
</dbReference>
<name>A0A5N6K936_MONLA</name>